<evidence type="ECO:0000313" key="3">
    <source>
        <dbReference type="EMBL" id="EZP26756.1"/>
    </source>
</evidence>
<proteinExistence type="predicted"/>
<keyword evidence="1" id="KW-0812">Transmembrane</keyword>
<feature type="chain" id="PRO_5001547295" description="LPXTG cell wall anchor domain-containing protein" evidence="2">
    <location>
        <begin position="34"/>
        <end position="242"/>
    </location>
</feature>
<protein>
    <recommendedName>
        <fullName evidence="5">LPXTG cell wall anchor domain-containing protein</fullName>
    </recommendedName>
</protein>
<keyword evidence="2" id="KW-0732">Signal</keyword>
<comment type="caution">
    <text evidence="3">The sequence shown here is derived from an EMBL/GenBank/DDBJ whole genome shotgun (WGS) entry which is preliminary data.</text>
</comment>
<gene>
    <name evidence="3" type="ORF">BW34_01956</name>
</gene>
<keyword evidence="4" id="KW-1185">Reference proteome</keyword>
<evidence type="ECO:0000256" key="2">
    <source>
        <dbReference type="SAM" id="SignalP"/>
    </source>
</evidence>
<dbReference type="EMBL" id="JFYO01000006">
    <property type="protein sequence ID" value="EZP26756.1"/>
    <property type="molecule type" value="Genomic_DNA"/>
</dbReference>
<dbReference type="Proteomes" id="UP000024001">
    <property type="component" value="Unassembled WGS sequence"/>
</dbReference>
<dbReference type="NCBIfam" id="TIGR01167">
    <property type="entry name" value="LPXTG_anchor"/>
    <property type="match status" value="1"/>
</dbReference>
<evidence type="ECO:0000313" key="4">
    <source>
        <dbReference type="Proteomes" id="UP000024001"/>
    </source>
</evidence>
<keyword evidence="1" id="KW-1133">Transmembrane helix</keyword>
<sequence>MTSTRAWTRVVAAIATTFGVLTAGAIGAGTAQASGAQTPTDVIAALSVAAIDDLRDQADGMPELAEAASFGDVHRVHRWSNALIAGDASDPVTATDEWVAPVLSSAGEAVAIYRVWRETPDSTAEFAGVDGDAAAAIALAEIDPSVPLISDPTIAAWYTLQDGVVTPVGSTRFDDIRAATPIDQVAETVSARFAKNIRHAAPATGNSSAGWVWAGAGLLAVLTAGVGLAVRRRRSPATALTR</sequence>
<evidence type="ECO:0008006" key="5">
    <source>
        <dbReference type="Google" id="ProtNLM"/>
    </source>
</evidence>
<dbReference type="PATRIC" id="fig|273677.3.peg.1940"/>
<feature type="transmembrane region" description="Helical" evidence="1">
    <location>
        <begin position="211"/>
        <end position="230"/>
    </location>
</feature>
<reference evidence="3 4" key="1">
    <citation type="submission" date="2014-03" db="EMBL/GenBank/DDBJ databases">
        <title>Draft Genome Sequences of 13 Willow Endophytes.</title>
        <authorList>
            <person name="Gan H.Y."/>
            <person name="Gan H.M."/>
            <person name="Savka M.A."/>
            <person name="Hudson A.O."/>
        </authorList>
    </citation>
    <scope>NUCLEOTIDE SEQUENCE [LARGE SCALE GENOMIC DNA]</scope>
    <source>
        <strain evidence="3 4">RIT293</strain>
    </source>
</reference>
<organism evidence="3 4">
    <name type="scientific">Microbacterium oleivorans</name>
    <dbReference type="NCBI Taxonomy" id="273677"/>
    <lineage>
        <taxon>Bacteria</taxon>
        <taxon>Bacillati</taxon>
        <taxon>Actinomycetota</taxon>
        <taxon>Actinomycetes</taxon>
        <taxon>Micrococcales</taxon>
        <taxon>Microbacteriaceae</taxon>
        <taxon>Microbacterium</taxon>
    </lineage>
</organism>
<name>A0A031FRE8_9MICO</name>
<feature type="signal peptide" evidence="2">
    <location>
        <begin position="1"/>
        <end position="33"/>
    </location>
</feature>
<dbReference type="AlphaFoldDB" id="A0A031FRE8"/>
<dbReference type="RefSeq" id="WP_036311926.1">
    <property type="nucleotide sequence ID" value="NZ_JFYO01000006.1"/>
</dbReference>
<accession>A0A031FRE8</accession>
<keyword evidence="1" id="KW-0472">Membrane</keyword>
<dbReference type="OrthoDB" id="5084099at2"/>
<evidence type="ECO:0000256" key="1">
    <source>
        <dbReference type="SAM" id="Phobius"/>
    </source>
</evidence>